<keyword evidence="2" id="KW-1185">Reference proteome</keyword>
<name>A0AA38MRQ2_9CUCU</name>
<reference evidence="1" key="1">
    <citation type="journal article" date="2023" name="G3 (Bethesda)">
        <title>Whole genome assemblies of Zophobas morio and Tenebrio molitor.</title>
        <authorList>
            <person name="Kaur S."/>
            <person name="Stinson S.A."/>
            <person name="diCenzo G.C."/>
        </authorList>
    </citation>
    <scope>NUCLEOTIDE SEQUENCE</scope>
    <source>
        <strain evidence="1">QUZm001</strain>
    </source>
</reference>
<dbReference type="SUPFAM" id="SSF48403">
    <property type="entry name" value="Ankyrin repeat"/>
    <property type="match status" value="1"/>
</dbReference>
<organism evidence="1 2">
    <name type="scientific">Zophobas morio</name>
    <dbReference type="NCBI Taxonomy" id="2755281"/>
    <lineage>
        <taxon>Eukaryota</taxon>
        <taxon>Metazoa</taxon>
        <taxon>Ecdysozoa</taxon>
        <taxon>Arthropoda</taxon>
        <taxon>Hexapoda</taxon>
        <taxon>Insecta</taxon>
        <taxon>Pterygota</taxon>
        <taxon>Neoptera</taxon>
        <taxon>Endopterygota</taxon>
        <taxon>Coleoptera</taxon>
        <taxon>Polyphaga</taxon>
        <taxon>Cucujiformia</taxon>
        <taxon>Tenebrionidae</taxon>
        <taxon>Zophobas</taxon>
    </lineage>
</organism>
<evidence type="ECO:0000313" key="1">
    <source>
        <dbReference type="EMBL" id="KAJ3664853.1"/>
    </source>
</evidence>
<dbReference type="AlphaFoldDB" id="A0AA38MRQ2"/>
<dbReference type="EMBL" id="JALNTZ010000001">
    <property type="protein sequence ID" value="KAJ3664853.1"/>
    <property type="molecule type" value="Genomic_DNA"/>
</dbReference>
<dbReference type="InterPro" id="IPR036770">
    <property type="entry name" value="Ankyrin_rpt-contain_sf"/>
</dbReference>
<sequence>MTDELKQLHTYLTTKHEYKDDLETLQNQASNSDLINWYLYICYEENYTTDAEWLIQNKIRITEAIDDDLTPLENSCDLQFVKTIKPLITKLDQETSGKIEDKKKILCSSLGITIKRLADGKVSNEDILCYKYVLEAVKNTKDLDTEQYEDGYKFTPLSYAIYYNHPDIVVDLLETVCLMNCHTSVSPIDKIDPKALGKHLDRYITTEINVGYNSF</sequence>
<accession>A0AA38MRQ2</accession>
<proteinExistence type="predicted"/>
<comment type="caution">
    <text evidence="1">The sequence shown here is derived from an EMBL/GenBank/DDBJ whole genome shotgun (WGS) entry which is preliminary data.</text>
</comment>
<dbReference type="Proteomes" id="UP001168821">
    <property type="component" value="Unassembled WGS sequence"/>
</dbReference>
<protein>
    <recommendedName>
        <fullName evidence="3">Ankyrin repeat protein</fullName>
    </recommendedName>
</protein>
<evidence type="ECO:0000313" key="2">
    <source>
        <dbReference type="Proteomes" id="UP001168821"/>
    </source>
</evidence>
<dbReference type="Gene3D" id="1.25.40.20">
    <property type="entry name" value="Ankyrin repeat-containing domain"/>
    <property type="match status" value="1"/>
</dbReference>
<gene>
    <name evidence="1" type="ORF">Zmor_000393</name>
</gene>
<evidence type="ECO:0008006" key="3">
    <source>
        <dbReference type="Google" id="ProtNLM"/>
    </source>
</evidence>